<keyword evidence="3" id="KW-1185">Reference proteome</keyword>
<dbReference type="Proteomes" id="UP001157946">
    <property type="component" value="Unassembled WGS sequence"/>
</dbReference>
<proteinExistence type="predicted"/>
<comment type="caution">
    <text evidence="2">The sequence shown here is derived from an EMBL/GenBank/DDBJ whole genome shotgun (WGS) entry which is preliminary data.</text>
</comment>
<gene>
    <name evidence="2" type="ORF">SAMN06265361_101360</name>
</gene>
<feature type="chain" id="PRO_5041307237" description="DUF4879 domain-containing protein" evidence="1">
    <location>
        <begin position="36"/>
        <end position="147"/>
    </location>
</feature>
<feature type="signal peptide" evidence="1">
    <location>
        <begin position="1"/>
        <end position="35"/>
    </location>
</feature>
<evidence type="ECO:0000313" key="3">
    <source>
        <dbReference type="Proteomes" id="UP001157946"/>
    </source>
</evidence>
<dbReference type="AlphaFoldDB" id="A0AA46AD54"/>
<evidence type="ECO:0000313" key="2">
    <source>
        <dbReference type="EMBL" id="SMP02565.1"/>
    </source>
</evidence>
<accession>A0AA46AD54</accession>
<reference evidence="2" key="1">
    <citation type="submission" date="2017-05" db="EMBL/GenBank/DDBJ databases">
        <authorList>
            <person name="Varghese N."/>
            <person name="Submissions S."/>
        </authorList>
    </citation>
    <scope>NUCLEOTIDE SEQUENCE</scope>
    <source>
        <strain evidence="2">DSM 45262</strain>
    </source>
</reference>
<organism evidence="2 3">
    <name type="scientific">Laceyella tengchongensis</name>
    <dbReference type="NCBI Taxonomy" id="574699"/>
    <lineage>
        <taxon>Bacteria</taxon>
        <taxon>Bacillati</taxon>
        <taxon>Bacillota</taxon>
        <taxon>Bacilli</taxon>
        <taxon>Bacillales</taxon>
        <taxon>Thermoactinomycetaceae</taxon>
        <taxon>Laceyella</taxon>
    </lineage>
</organism>
<keyword evidence="1" id="KW-0732">Signal</keyword>
<dbReference type="EMBL" id="FXTU01000001">
    <property type="protein sequence ID" value="SMP02565.1"/>
    <property type="molecule type" value="Genomic_DNA"/>
</dbReference>
<protein>
    <recommendedName>
        <fullName evidence="4">DUF4879 domain-containing protein</fullName>
    </recommendedName>
</protein>
<evidence type="ECO:0000256" key="1">
    <source>
        <dbReference type="SAM" id="SignalP"/>
    </source>
</evidence>
<name>A0AA46AD54_9BACL</name>
<sequence length="147" mass="15795">MKGMVFMVKKGKGCTYALVTAMLLSGFAFPSVAGAAVTGHVYWSGAGVLYPGESIHSGKVFLPKGTKVLEITQIASGRDGEDPWQGSYEIKLLNRRGQVVDSCLGDNYNFQTTGECYLEGAKTGIHEVQITNLSSPEMNVLSAKLRD</sequence>
<evidence type="ECO:0008006" key="4">
    <source>
        <dbReference type="Google" id="ProtNLM"/>
    </source>
</evidence>